<feature type="compositionally biased region" description="Low complexity" evidence="1">
    <location>
        <begin position="55"/>
        <end position="66"/>
    </location>
</feature>
<proteinExistence type="predicted"/>
<dbReference type="EMBL" id="CP029514">
    <property type="protein sequence ID" value="AYU77456.1"/>
    <property type="molecule type" value="Genomic_DNA"/>
</dbReference>
<dbReference type="VEuPathDB" id="TriTrypDB:LDHU3_15.0550"/>
<keyword evidence="3" id="KW-1185">Reference proteome</keyword>
<evidence type="ECO:0000256" key="1">
    <source>
        <dbReference type="SAM" id="MobiDB-lite"/>
    </source>
</evidence>
<gene>
    <name evidence="2" type="ORF">LdCL_150009400</name>
</gene>
<protein>
    <submittedName>
        <fullName evidence="2">Uncharacterized protein</fullName>
    </submittedName>
</protein>
<dbReference type="Proteomes" id="UP000274082">
    <property type="component" value="Chromosome 15"/>
</dbReference>
<accession>A0A3S7WTC1</accession>
<sequence length="680" mass="70804">MTHEFRSLFLPLAAEEQAVFADFFPTLMASSTSIQDGAAGEHSLQPTVSAALDTSSSAWATSPHSSGECGNLPEVGRGTATDAQARCGAPLRSLVFAIGSGRADAVIVVLRRGDVVLYGLDRLHTPPYEKCRIRPLPTTQQLMAARENARRYSNADGAASDGSRADASGSGVLAGSCRVGNGGAEATCAALLPLHIAYCCRIPLSASFSSATPPAGGPRRGGGGGSRDEKDEDVVYLRGIVGSSDGRVSLFSDTSYTLSFAAHDIPVAQVDAVLLPPCTLDGCVSTNASPTTSTRGVRSMGAGVNTYAAPSGELASPTSPQRQERLARATQRLGLVTSGNDGVVLLWRRLGDSMSPIVVVRPSTFSSRAAYAVHHPSALSALLSSRAPPSQREAAVDAELSCPPSCLLHAATSTSHTLRVRQLSSISPKPTHKSLSSTARRESVEEAAPTSMSTALPGSWSATVTAIAAHDSVTLVAMGASLLSLVKLNPRSVARVWKAAESITQLVLVDSVALAVCARSGTVHVLTIHPSTGQVVRQRVYYSYKNRAIHHTSLHVASLLMTLVDVCGSTELVQLPADVLLPCGVRPLRGEYASGDAAHVNLLASMAALRAKVCIEVIKDGSGGGASGSVTANEAEVIGGSTSMYEANAAFDQLNERLLLARYAVPEECDDFMGANVHVF</sequence>
<dbReference type="OrthoDB" id="272826at2759"/>
<name>A0A3S7WTC1_LEIDO</name>
<feature type="compositionally biased region" description="Polar residues" evidence="1">
    <location>
        <begin position="421"/>
        <end position="438"/>
    </location>
</feature>
<feature type="region of interest" description="Disordered" evidence="1">
    <location>
        <begin position="55"/>
        <end position="75"/>
    </location>
</feature>
<evidence type="ECO:0000313" key="2">
    <source>
        <dbReference type="EMBL" id="AYU77456.1"/>
    </source>
</evidence>
<dbReference type="AlphaFoldDB" id="A0A3S7WTC1"/>
<reference evidence="2 3" key="1">
    <citation type="journal article" date="2018" name="Sci. Rep.">
        <title>A complete Leishmania donovani reference genome identifies novel genetic variations associated with virulence.</title>
        <authorList>
            <person name="Lypaczewski P."/>
            <person name="Hoshizaki J."/>
            <person name="Zhang W.-W."/>
            <person name="McCall L.-I."/>
            <person name="Torcivia-Rodriguez J."/>
            <person name="Simonyan V."/>
            <person name="Kaur A."/>
            <person name="Dewar K."/>
            <person name="Matlashewski G."/>
        </authorList>
    </citation>
    <scope>NUCLEOTIDE SEQUENCE [LARGE SCALE GENOMIC DNA]</scope>
    <source>
        <strain evidence="2 3">LdCL</strain>
    </source>
</reference>
<feature type="region of interest" description="Disordered" evidence="1">
    <location>
        <begin position="211"/>
        <end position="231"/>
    </location>
</feature>
<dbReference type="VEuPathDB" id="TriTrypDB:LdCL_150009400"/>
<feature type="region of interest" description="Disordered" evidence="1">
    <location>
        <begin position="421"/>
        <end position="450"/>
    </location>
</feature>
<evidence type="ECO:0000313" key="3">
    <source>
        <dbReference type="Proteomes" id="UP000274082"/>
    </source>
</evidence>
<dbReference type="VEuPathDB" id="TriTrypDB:LdBPK_150450.1"/>
<organism evidence="2 3">
    <name type="scientific">Leishmania donovani</name>
    <dbReference type="NCBI Taxonomy" id="5661"/>
    <lineage>
        <taxon>Eukaryota</taxon>
        <taxon>Discoba</taxon>
        <taxon>Euglenozoa</taxon>
        <taxon>Kinetoplastea</taxon>
        <taxon>Metakinetoplastina</taxon>
        <taxon>Trypanosomatida</taxon>
        <taxon>Trypanosomatidae</taxon>
        <taxon>Leishmaniinae</taxon>
        <taxon>Leishmania</taxon>
    </lineage>
</organism>